<accession>A0A368XFS1</accession>
<comment type="caution">
    <text evidence="1">The sequence shown here is derived from an EMBL/GenBank/DDBJ whole genome shotgun (WGS) entry which is preliminary data.</text>
</comment>
<dbReference type="AlphaFoldDB" id="A0A368XFS1"/>
<evidence type="ECO:0008006" key="3">
    <source>
        <dbReference type="Google" id="ProtNLM"/>
    </source>
</evidence>
<dbReference type="Proteomes" id="UP000252884">
    <property type="component" value="Unassembled WGS sequence"/>
</dbReference>
<organism evidence="1 2">
    <name type="scientific">Pseudorhodoferax soli</name>
    <dbReference type="NCBI Taxonomy" id="545864"/>
    <lineage>
        <taxon>Bacteria</taxon>
        <taxon>Pseudomonadati</taxon>
        <taxon>Pseudomonadota</taxon>
        <taxon>Betaproteobacteria</taxon>
        <taxon>Burkholderiales</taxon>
        <taxon>Comamonadaceae</taxon>
    </lineage>
</organism>
<gene>
    <name evidence="1" type="ORF">DES41_110197</name>
</gene>
<dbReference type="EMBL" id="QPJK01000010">
    <property type="protein sequence ID" value="RCW66832.1"/>
    <property type="molecule type" value="Genomic_DNA"/>
</dbReference>
<sequence>MKSVWSPTLAWFLAVVAAVLLAVAAPTESSVMGRLPNVQARQLDEQPLALPEGLGADRTLALISFHRDHRPAVDSWINGLQLGGDASVRWLRMLVVNDPGDAAERGVIETRLRERYAQEKAAVVPVFTDRAAFARSTGLSGVDHPHVVVLNRRGEVLARVEGPFDAEKARALRATLGE</sequence>
<proteinExistence type="predicted"/>
<evidence type="ECO:0000313" key="1">
    <source>
        <dbReference type="EMBL" id="RCW66832.1"/>
    </source>
</evidence>
<name>A0A368XFS1_9BURK</name>
<keyword evidence="2" id="KW-1185">Reference proteome</keyword>
<reference evidence="1 2" key="1">
    <citation type="submission" date="2018-07" db="EMBL/GenBank/DDBJ databases">
        <title>Genomic Encyclopedia of Type Strains, Phase IV (KMG-IV): sequencing the most valuable type-strain genomes for metagenomic binning, comparative biology and taxonomic classification.</title>
        <authorList>
            <person name="Goeker M."/>
        </authorList>
    </citation>
    <scope>NUCLEOTIDE SEQUENCE [LARGE SCALE GENOMIC DNA]</scope>
    <source>
        <strain evidence="1 2">DSM 21634</strain>
    </source>
</reference>
<protein>
    <recommendedName>
        <fullName evidence="3">Cytochrome oxidase Cu insertion factor (SCO1/SenC/PrrC family)</fullName>
    </recommendedName>
</protein>
<evidence type="ECO:0000313" key="2">
    <source>
        <dbReference type="Proteomes" id="UP000252884"/>
    </source>
</evidence>